<keyword evidence="2" id="KW-1185">Reference proteome</keyword>
<sequence>MARKGATTVDFVDSRDQIAFNLAHTIWGGGSNEEYWKGLKLKNKWEKALVSARLGYFGNGHLSAKNKWEKPIGISVGCLCLAKNKRRNGL</sequence>
<evidence type="ECO:0000313" key="1">
    <source>
        <dbReference type="EMBL" id="KAD2021885.1"/>
    </source>
</evidence>
<evidence type="ECO:0000313" key="2">
    <source>
        <dbReference type="Proteomes" id="UP000327013"/>
    </source>
</evidence>
<dbReference type="AlphaFoldDB" id="A0A5N6LJ09"/>
<comment type="caution">
    <text evidence="1">The sequence shown here is derived from an EMBL/GenBank/DDBJ whole genome shotgun (WGS) entry which is preliminary data.</text>
</comment>
<reference evidence="1 2" key="1">
    <citation type="submission" date="2019-06" db="EMBL/GenBank/DDBJ databases">
        <title>A chromosomal-level reference genome of Carpinus fangiana (Coryloideae, Betulaceae).</title>
        <authorList>
            <person name="Yang X."/>
            <person name="Wang Z."/>
            <person name="Zhang L."/>
            <person name="Hao G."/>
            <person name="Liu J."/>
            <person name="Yang Y."/>
        </authorList>
    </citation>
    <scope>NUCLEOTIDE SEQUENCE [LARGE SCALE GENOMIC DNA]</scope>
    <source>
        <strain evidence="1">Cfa_2016G</strain>
        <tissue evidence="1">Leaf</tissue>
    </source>
</reference>
<accession>A0A5N6LJ09</accession>
<protein>
    <submittedName>
        <fullName evidence="1">Uncharacterized protein</fullName>
    </submittedName>
</protein>
<organism evidence="1 2">
    <name type="scientific">Carpinus fangiana</name>
    <dbReference type="NCBI Taxonomy" id="176857"/>
    <lineage>
        <taxon>Eukaryota</taxon>
        <taxon>Viridiplantae</taxon>
        <taxon>Streptophyta</taxon>
        <taxon>Embryophyta</taxon>
        <taxon>Tracheophyta</taxon>
        <taxon>Spermatophyta</taxon>
        <taxon>Magnoliopsida</taxon>
        <taxon>eudicotyledons</taxon>
        <taxon>Gunneridae</taxon>
        <taxon>Pentapetalae</taxon>
        <taxon>rosids</taxon>
        <taxon>fabids</taxon>
        <taxon>Fagales</taxon>
        <taxon>Betulaceae</taxon>
        <taxon>Carpinus</taxon>
    </lineage>
</organism>
<name>A0A5N6LJ09_9ROSI</name>
<dbReference type="EMBL" id="VIBQ01002170">
    <property type="protein sequence ID" value="KAD2021885.1"/>
    <property type="molecule type" value="Genomic_DNA"/>
</dbReference>
<gene>
    <name evidence="1" type="ORF">FH972_027292</name>
</gene>
<dbReference type="Proteomes" id="UP000327013">
    <property type="component" value="Unassembled WGS sequence"/>
</dbReference>
<proteinExistence type="predicted"/>